<dbReference type="AlphaFoldDB" id="A0A0L9UIC9"/>
<evidence type="ECO:0000313" key="1">
    <source>
        <dbReference type="EMBL" id="KOM42498.1"/>
    </source>
</evidence>
<sequence length="129" mass="13997">MGKFNPYYENGEVGGAPQKRLLTTVIDYNVTGERSLLAGRASSRASSLDERPLLLAGRASSSARLTSVHWQELKVTKVDDGGGWRMECGWDQSEGCIMREEGQGVVKNVEVGEGVVKSVLDKIRVADAI</sequence>
<protein>
    <submittedName>
        <fullName evidence="1">Uncharacterized protein</fullName>
    </submittedName>
</protein>
<organism evidence="1 2">
    <name type="scientific">Phaseolus angularis</name>
    <name type="common">Azuki bean</name>
    <name type="synonym">Vigna angularis</name>
    <dbReference type="NCBI Taxonomy" id="3914"/>
    <lineage>
        <taxon>Eukaryota</taxon>
        <taxon>Viridiplantae</taxon>
        <taxon>Streptophyta</taxon>
        <taxon>Embryophyta</taxon>
        <taxon>Tracheophyta</taxon>
        <taxon>Spermatophyta</taxon>
        <taxon>Magnoliopsida</taxon>
        <taxon>eudicotyledons</taxon>
        <taxon>Gunneridae</taxon>
        <taxon>Pentapetalae</taxon>
        <taxon>rosids</taxon>
        <taxon>fabids</taxon>
        <taxon>Fabales</taxon>
        <taxon>Fabaceae</taxon>
        <taxon>Papilionoideae</taxon>
        <taxon>50 kb inversion clade</taxon>
        <taxon>NPAAA clade</taxon>
        <taxon>indigoferoid/millettioid clade</taxon>
        <taxon>Phaseoleae</taxon>
        <taxon>Vigna</taxon>
    </lineage>
</organism>
<evidence type="ECO:0000313" key="2">
    <source>
        <dbReference type="Proteomes" id="UP000053144"/>
    </source>
</evidence>
<reference evidence="2" key="1">
    <citation type="journal article" date="2015" name="Proc. Natl. Acad. Sci. U.S.A.">
        <title>Genome sequencing of adzuki bean (Vigna angularis) provides insight into high starch and low fat accumulation and domestication.</title>
        <authorList>
            <person name="Yang K."/>
            <person name="Tian Z."/>
            <person name="Chen C."/>
            <person name="Luo L."/>
            <person name="Zhao B."/>
            <person name="Wang Z."/>
            <person name="Yu L."/>
            <person name="Li Y."/>
            <person name="Sun Y."/>
            <person name="Li W."/>
            <person name="Chen Y."/>
            <person name="Li Y."/>
            <person name="Zhang Y."/>
            <person name="Ai D."/>
            <person name="Zhao J."/>
            <person name="Shang C."/>
            <person name="Ma Y."/>
            <person name="Wu B."/>
            <person name="Wang M."/>
            <person name="Gao L."/>
            <person name="Sun D."/>
            <person name="Zhang P."/>
            <person name="Guo F."/>
            <person name="Wang W."/>
            <person name="Li Y."/>
            <person name="Wang J."/>
            <person name="Varshney R.K."/>
            <person name="Wang J."/>
            <person name="Ling H.Q."/>
            <person name="Wan P."/>
        </authorList>
    </citation>
    <scope>NUCLEOTIDE SEQUENCE</scope>
    <source>
        <strain evidence="2">cv. Jingnong 6</strain>
    </source>
</reference>
<proteinExistence type="predicted"/>
<dbReference type="Proteomes" id="UP000053144">
    <property type="component" value="Chromosome 5"/>
</dbReference>
<dbReference type="Gramene" id="KOM42498">
    <property type="protein sequence ID" value="KOM42498"/>
    <property type="gene ID" value="LR48_Vigan05g010200"/>
</dbReference>
<name>A0A0L9UIC9_PHAAN</name>
<dbReference type="EMBL" id="CM003375">
    <property type="protein sequence ID" value="KOM42498.1"/>
    <property type="molecule type" value="Genomic_DNA"/>
</dbReference>
<accession>A0A0L9UIC9</accession>
<gene>
    <name evidence="1" type="ORF">LR48_Vigan05g010200</name>
</gene>